<protein>
    <submittedName>
        <fullName evidence="1">Uncharacterized protein</fullName>
    </submittedName>
</protein>
<dbReference type="Proteomes" id="UP000094056">
    <property type="component" value="Unassembled WGS sequence"/>
</dbReference>
<dbReference type="AlphaFoldDB" id="A0A1E3XD05"/>
<sequence>MKIIVVAGTASKVGKTTVASYILRNISNRTFSFNGKKKEIIGTKHRRIFQHAGNTSYETIESSLDLCHYKNPWSALKITIRHEGSCPRHTGCYTCDTGYEPFKILTSDDIIREKGKDTDRLSTAGACKVVWLQADSSAEKTGIEAALACFNKEDNIVIEGNSFLRVQGANVAILVVSPSLEKIKRSAKLLLNKIDFVAINVRKNHTIKEIEECKERMLVLGYKAPFFVINPYSEEDYSNQAFINRIQDILFKS</sequence>
<organism evidence="1 2">
    <name type="scientific">Candidatus Scalindua rubra</name>
    <dbReference type="NCBI Taxonomy" id="1872076"/>
    <lineage>
        <taxon>Bacteria</taxon>
        <taxon>Pseudomonadati</taxon>
        <taxon>Planctomycetota</taxon>
        <taxon>Candidatus Brocadiia</taxon>
        <taxon>Candidatus Brocadiales</taxon>
        <taxon>Candidatus Scalinduaceae</taxon>
        <taxon>Candidatus Scalindua</taxon>
    </lineage>
</organism>
<evidence type="ECO:0000313" key="2">
    <source>
        <dbReference type="Proteomes" id="UP000094056"/>
    </source>
</evidence>
<evidence type="ECO:0000313" key="1">
    <source>
        <dbReference type="EMBL" id="ODS33493.1"/>
    </source>
</evidence>
<reference evidence="1 2" key="1">
    <citation type="submission" date="2016-07" db="EMBL/GenBank/DDBJ databases">
        <title>Draft genome of Scalindua rubra, obtained from a brine-seawater interface in the Red Sea, sheds light on salt adaptation in anammox bacteria.</title>
        <authorList>
            <person name="Speth D.R."/>
            <person name="Lagkouvardos I."/>
            <person name="Wang Y."/>
            <person name="Qian P.-Y."/>
            <person name="Dutilh B.E."/>
            <person name="Jetten M.S."/>
        </authorList>
    </citation>
    <scope>NUCLEOTIDE SEQUENCE [LARGE SCALE GENOMIC DNA]</scope>
    <source>
        <strain evidence="1">BSI-1</strain>
    </source>
</reference>
<accession>A0A1E3XD05</accession>
<proteinExistence type="predicted"/>
<gene>
    <name evidence="1" type="ORF">SCARUB_01401</name>
</gene>
<name>A0A1E3XD05_9BACT</name>
<dbReference type="EMBL" id="MAYW01000027">
    <property type="protein sequence ID" value="ODS33493.1"/>
    <property type="molecule type" value="Genomic_DNA"/>
</dbReference>
<comment type="caution">
    <text evidence="1">The sequence shown here is derived from an EMBL/GenBank/DDBJ whole genome shotgun (WGS) entry which is preliminary data.</text>
</comment>